<proteinExistence type="predicted"/>
<organism evidence="1">
    <name type="scientific">marine metagenome</name>
    <dbReference type="NCBI Taxonomy" id="408172"/>
    <lineage>
        <taxon>unclassified sequences</taxon>
        <taxon>metagenomes</taxon>
        <taxon>ecological metagenomes</taxon>
    </lineage>
</organism>
<name>A0A382GAY5_9ZZZZ</name>
<reference evidence="1" key="1">
    <citation type="submission" date="2018-05" db="EMBL/GenBank/DDBJ databases">
        <authorList>
            <person name="Lanie J.A."/>
            <person name="Ng W.-L."/>
            <person name="Kazmierczak K.M."/>
            <person name="Andrzejewski T.M."/>
            <person name="Davidsen T.M."/>
            <person name="Wayne K.J."/>
            <person name="Tettelin H."/>
            <person name="Glass J.I."/>
            <person name="Rusch D."/>
            <person name="Podicherti R."/>
            <person name="Tsui H.-C.T."/>
            <person name="Winkler M.E."/>
        </authorList>
    </citation>
    <scope>NUCLEOTIDE SEQUENCE</scope>
</reference>
<accession>A0A382GAY5</accession>
<evidence type="ECO:0000313" key="1">
    <source>
        <dbReference type="EMBL" id="SVB71763.1"/>
    </source>
</evidence>
<dbReference type="AlphaFoldDB" id="A0A382GAY5"/>
<dbReference type="EMBL" id="UINC01054268">
    <property type="protein sequence ID" value="SVB71763.1"/>
    <property type="molecule type" value="Genomic_DNA"/>
</dbReference>
<sequence>MNAPETLMLLYVVIARTRSTIEFHYSGPKEPEIIRFLRDTGLDITFET</sequence>
<gene>
    <name evidence="1" type="ORF">METZ01_LOCUS224617</name>
</gene>
<protein>
    <submittedName>
        <fullName evidence="1">Uncharacterized protein</fullName>
    </submittedName>
</protein>